<feature type="transmembrane region" description="Helical" evidence="2">
    <location>
        <begin position="6"/>
        <end position="28"/>
    </location>
</feature>
<gene>
    <name evidence="3" type="ordered locus">FRAAL0054</name>
</gene>
<dbReference type="OrthoDB" id="9986151at2"/>
<dbReference type="RefSeq" id="WP_011601323.1">
    <property type="nucleotide sequence ID" value="NC_008278.1"/>
</dbReference>
<proteinExistence type="predicted"/>
<accession>Q0RUK2</accession>
<dbReference type="AlphaFoldDB" id="Q0RUK2"/>
<reference evidence="3 4" key="1">
    <citation type="journal article" date="2007" name="Genome Res.">
        <title>Genome characteristics of facultatively symbiotic Frankia sp. strains reflect host range and host plant biogeography.</title>
        <authorList>
            <person name="Normand P."/>
            <person name="Lapierre P."/>
            <person name="Tisa L.S."/>
            <person name="Gogarten J.P."/>
            <person name="Alloisio N."/>
            <person name="Bagnarol E."/>
            <person name="Bassi C.A."/>
            <person name="Berry A.M."/>
            <person name="Bickhart D.M."/>
            <person name="Choisne N."/>
            <person name="Couloux A."/>
            <person name="Cournoyer B."/>
            <person name="Cruveiller S."/>
            <person name="Daubin V."/>
            <person name="Demange N."/>
            <person name="Francino M.P."/>
            <person name="Goltsman E."/>
            <person name="Huang Y."/>
            <person name="Kopp O.R."/>
            <person name="Labarre L."/>
            <person name="Lapidus A."/>
            <person name="Lavire C."/>
            <person name="Marechal J."/>
            <person name="Martinez M."/>
            <person name="Mastronunzio J.E."/>
            <person name="Mullin B.C."/>
            <person name="Niemann J."/>
            <person name="Pujic P."/>
            <person name="Rawnsley T."/>
            <person name="Rouy Z."/>
            <person name="Schenowitz C."/>
            <person name="Sellstedt A."/>
            <person name="Tavares F."/>
            <person name="Tomkins J.P."/>
            <person name="Vallenet D."/>
            <person name="Valverde C."/>
            <person name="Wall L.G."/>
            <person name="Wang Y."/>
            <person name="Medigue C."/>
            <person name="Benson D.R."/>
        </authorList>
    </citation>
    <scope>NUCLEOTIDE SEQUENCE [LARGE SCALE GENOMIC DNA]</scope>
    <source>
        <strain evidence="4">DSM 45986 / CECT 9034 / ACN14a</strain>
    </source>
</reference>
<feature type="compositionally biased region" description="Pro residues" evidence="1">
    <location>
        <begin position="138"/>
        <end position="151"/>
    </location>
</feature>
<dbReference type="Proteomes" id="UP000000657">
    <property type="component" value="Chromosome"/>
</dbReference>
<evidence type="ECO:0000313" key="3">
    <source>
        <dbReference type="EMBL" id="CAJ58737.1"/>
    </source>
</evidence>
<dbReference type="STRING" id="326424.FRAAL0054"/>
<organism evidence="3 4">
    <name type="scientific">Frankia alni (strain DSM 45986 / CECT 9034 / ACN14a)</name>
    <dbReference type="NCBI Taxonomy" id="326424"/>
    <lineage>
        <taxon>Bacteria</taxon>
        <taxon>Bacillati</taxon>
        <taxon>Actinomycetota</taxon>
        <taxon>Actinomycetes</taxon>
        <taxon>Frankiales</taxon>
        <taxon>Frankiaceae</taxon>
        <taxon>Frankia</taxon>
    </lineage>
</organism>
<name>Q0RUK2_FRAAA</name>
<evidence type="ECO:0000313" key="4">
    <source>
        <dbReference type="Proteomes" id="UP000000657"/>
    </source>
</evidence>
<keyword evidence="2" id="KW-1133">Transmembrane helix</keyword>
<dbReference type="EMBL" id="CT573213">
    <property type="protein sequence ID" value="CAJ58737.1"/>
    <property type="molecule type" value="Genomic_DNA"/>
</dbReference>
<sequence length="151" mass="15017">MSLTPPVLLMVLGFPLLVMAGMLMMGGIEKKLIGSRSMLSRVAEEAATVVGSATAGGTDGPAGAGLPAHSALVGHFRTDDVPTAPLRFTLRTVMADDGARAPRITATSALAPALDSSMAAAVASSAAVSAAHTHPLDRPQPAPASPPSLAG</sequence>
<evidence type="ECO:0000256" key="2">
    <source>
        <dbReference type="SAM" id="Phobius"/>
    </source>
</evidence>
<keyword evidence="4" id="KW-1185">Reference proteome</keyword>
<feature type="region of interest" description="Disordered" evidence="1">
    <location>
        <begin position="131"/>
        <end position="151"/>
    </location>
</feature>
<protein>
    <submittedName>
        <fullName evidence="3">Uncharacterized protein</fullName>
    </submittedName>
</protein>
<dbReference type="KEGG" id="fal:FRAAL0054"/>
<evidence type="ECO:0000256" key="1">
    <source>
        <dbReference type="SAM" id="MobiDB-lite"/>
    </source>
</evidence>
<keyword evidence="2" id="KW-0812">Transmembrane</keyword>
<dbReference type="HOGENOM" id="CLU_1793651_0_0_11"/>
<keyword evidence="2" id="KW-0472">Membrane</keyword>